<keyword evidence="3" id="KW-0732">Signal</keyword>
<accession>A0A8C6U7T0</accession>
<keyword evidence="8" id="KW-0812">Transmembrane</keyword>
<dbReference type="Gene3D" id="2.60.40.10">
    <property type="entry name" value="Immunoglobulins"/>
    <property type="match status" value="2"/>
</dbReference>
<dbReference type="Proteomes" id="UP000694523">
    <property type="component" value="Unplaced"/>
</dbReference>
<evidence type="ECO:0000256" key="3">
    <source>
        <dbReference type="ARBA" id="ARBA00022729"/>
    </source>
</evidence>
<dbReference type="PANTHER" id="PTHR19433">
    <property type="entry name" value="T-CELL RECEPTOR ALPHA CHAIN V REGION-RELATED"/>
    <property type="match status" value="1"/>
</dbReference>
<evidence type="ECO:0000256" key="1">
    <source>
        <dbReference type="ARBA" id="ARBA00004236"/>
    </source>
</evidence>
<dbReference type="Ensembl" id="ENSNMLT00000036235.1">
    <property type="protein sequence ID" value="ENSNMLP00000032543.1"/>
    <property type="gene ID" value="ENSNMLG00000020320.1"/>
</dbReference>
<dbReference type="GO" id="GO:0002376">
    <property type="term" value="P:immune system process"/>
    <property type="evidence" value="ECO:0007669"/>
    <property type="project" value="UniProtKB-KW"/>
</dbReference>
<dbReference type="SMART" id="SM00409">
    <property type="entry name" value="IG"/>
    <property type="match status" value="2"/>
</dbReference>
<evidence type="ECO:0000313" key="11">
    <source>
        <dbReference type="Proteomes" id="UP000694523"/>
    </source>
</evidence>
<evidence type="ECO:0000256" key="5">
    <source>
        <dbReference type="ARBA" id="ARBA00023136"/>
    </source>
</evidence>
<dbReference type="InterPro" id="IPR052051">
    <property type="entry name" value="TCR_complex_component"/>
</dbReference>
<feature type="domain" description="Ig-like" evidence="9">
    <location>
        <begin position="128"/>
        <end position="232"/>
    </location>
</feature>
<evidence type="ECO:0000259" key="9">
    <source>
        <dbReference type="PROSITE" id="PS50835"/>
    </source>
</evidence>
<sequence length="340" mass="37565">SFQKKTPTFAQCGVMPQEIIQPEGFKTAKLGQTVDIKCFTDSDLKKRVWYKLGSNRRLQLLASANSLFKPNAPIDDHYTVSSSETENTLTIKDITVKDVGTYFCGIHSTYDVDFGPGTVLEIKGESEPVQSVLQSPEYISAKPGDSVTLSCSFTSRHCPREHISVMWVRSGSTSSGIVSWDYINKNICEKTEEASCVHNLSLKDIGSAEDGTYLCMVTACGDTLIGNVTRIRLYGNKCFLSNIQDSIIFKDFYLSRQTHELISPNLVLTLCLFLFWQCFLGADQSEVSSTLLVLTVSNVVFGVAVVVLVWVVCWSHRKELVTGTPFTSNITSSPVTAESI</sequence>
<keyword evidence="2" id="KW-1003">Cell membrane</keyword>
<keyword evidence="6" id="KW-1015">Disulfide bond</keyword>
<dbReference type="PANTHER" id="PTHR19433:SF133">
    <property type="entry name" value="IMMUNE-TYPE RECEPTOR 5 PRECURSOR-RELATED"/>
    <property type="match status" value="1"/>
</dbReference>
<dbReference type="Pfam" id="PF07686">
    <property type="entry name" value="V-set"/>
    <property type="match status" value="1"/>
</dbReference>
<keyword evidence="7" id="KW-0325">Glycoprotein</keyword>
<dbReference type="InterPro" id="IPR003599">
    <property type="entry name" value="Ig_sub"/>
</dbReference>
<keyword evidence="4" id="KW-0391">Immunity</keyword>
<keyword evidence="5 8" id="KW-0472">Membrane</keyword>
<dbReference type="AlphaFoldDB" id="A0A8C6U7T0"/>
<dbReference type="GO" id="GO:0005886">
    <property type="term" value="C:plasma membrane"/>
    <property type="evidence" value="ECO:0007669"/>
    <property type="project" value="UniProtKB-SubCell"/>
</dbReference>
<evidence type="ECO:0000256" key="8">
    <source>
        <dbReference type="SAM" id="Phobius"/>
    </source>
</evidence>
<dbReference type="PROSITE" id="PS50835">
    <property type="entry name" value="IG_LIKE"/>
    <property type="match status" value="2"/>
</dbReference>
<dbReference type="GO" id="GO:0009617">
    <property type="term" value="P:response to bacterium"/>
    <property type="evidence" value="ECO:0007669"/>
    <property type="project" value="TreeGrafter"/>
</dbReference>
<keyword evidence="8" id="KW-1133">Transmembrane helix</keyword>
<evidence type="ECO:0000256" key="2">
    <source>
        <dbReference type="ARBA" id="ARBA00022475"/>
    </source>
</evidence>
<dbReference type="InterPro" id="IPR013106">
    <property type="entry name" value="Ig_V-set"/>
</dbReference>
<evidence type="ECO:0000256" key="6">
    <source>
        <dbReference type="ARBA" id="ARBA00023157"/>
    </source>
</evidence>
<dbReference type="SUPFAM" id="SSF48726">
    <property type="entry name" value="Immunoglobulin"/>
    <property type="match status" value="2"/>
</dbReference>
<evidence type="ECO:0000313" key="10">
    <source>
        <dbReference type="Ensembl" id="ENSNMLP00000032543.1"/>
    </source>
</evidence>
<reference evidence="10" key="2">
    <citation type="submission" date="2025-09" db="UniProtKB">
        <authorList>
            <consortium name="Ensembl"/>
        </authorList>
    </citation>
    <scope>IDENTIFICATION</scope>
</reference>
<feature type="domain" description="Ig-like" evidence="9">
    <location>
        <begin position="16"/>
        <end position="104"/>
    </location>
</feature>
<evidence type="ECO:0000256" key="4">
    <source>
        <dbReference type="ARBA" id="ARBA00022859"/>
    </source>
</evidence>
<feature type="transmembrane region" description="Helical" evidence="8">
    <location>
        <begin position="291"/>
        <end position="312"/>
    </location>
</feature>
<evidence type="ECO:0000256" key="7">
    <source>
        <dbReference type="ARBA" id="ARBA00023180"/>
    </source>
</evidence>
<proteinExistence type="predicted"/>
<comment type="subcellular location">
    <subcellularLocation>
        <location evidence="1">Cell membrane</location>
    </subcellularLocation>
</comment>
<dbReference type="InterPro" id="IPR007110">
    <property type="entry name" value="Ig-like_dom"/>
</dbReference>
<keyword evidence="11" id="KW-1185">Reference proteome</keyword>
<dbReference type="InterPro" id="IPR013783">
    <property type="entry name" value="Ig-like_fold"/>
</dbReference>
<organism evidence="10 11">
    <name type="scientific">Neogobius melanostomus</name>
    <name type="common">round goby</name>
    <dbReference type="NCBI Taxonomy" id="47308"/>
    <lineage>
        <taxon>Eukaryota</taxon>
        <taxon>Metazoa</taxon>
        <taxon>Chordata</taxon>
        <taxon>Craniata</taxon>
        <taxon>Vertebrata</taxon>
        <taxon>Euteleostomi</taxon>
        <taxon>Actinopterygii</taxon>
        <taxon>Neopterygii</taxon>
        <taxon>Teleostei</taxon>
        <taxon>Neoteleostei</taxon>
        <taxon>Acanthomorphata</taxon>
        <taxon>Gobiaria</taxon>
        <taxon>Gobiiformes</taxon>
        <taxon>Gobioidei</taxon>
        <taxon>Gobiidae</taxon>
        <taxon>Benthophilinae</taxon>
        <taxon>Neogobiini</taxon>
        <taxon>Neogobius</taxon>
    </lineage>
</organism>
<protein>
    <recommendedName>
        <fullName evidence="9">Ig-like domain-containing protein</fullName>
    </recommendedName>
</protein>
<reference evidence="10" key="1">
    <citation type="submission" date="2025-08" db="UniProtKB">
        <authorList>
            <consortium name="Ensembl"/>
        </authorList>
    </citation>
    <scope>IDENTIFICATION</scope>
</reference>
<dbReference type="CDD" id="cd00099">
    <property type="entry name" value="IgV"/>
    <property type="match status" value="1"/>
</dbReference>
<dbReference type="InterPro" id="IPR036179">
    <property type="entry name" value="Ig-like_dom_sf"/>
</dbReference>
<feature type="transmembrane region" description="Helical" evidence="8">
    <location>
        <begin position="261"/>
        <end position="279"/>
    </location>
</feature>
<name>A0A8C6U7T0_9GOBI</name>